<evidence type="ECO:0000313" key="1">
    <source>
        <dbReference type="EMBL" id="KAJ1887757.1"/>
    </source>
</evidence>
<keyword evidence="1" id="KW-0808">Transferase</keyword>
<evidence type="ECO:0000313" key="2">
    <source>
        <dbReference type="Proteomes" id="UP001150581"/>
    </source>
</evidence>
<organism evidence="1 2">
    <name type="scientific">Kickxella alabastrina</name>
    <dbReference type="NCBI Taxonomy" id="61397"/>
    <lineage>
        <taxon>Eukaryota</taxon>
        <taxon>Fungi</taxon>
        <taxon>Fungi incertae sedis</taxon>
        <taxon>Zoopagomycota</taxon>
        <taxon>Kickxellomycotina</taxon>
        <taxon>Kickxellomycetes</taxon>
        <taxon>Kickxellales</taxon>
        <taxon>Kickxellaceae</taxon>
        <taxon>Kickxella</taxon>
    </lineage>
</organism>
<comment type="caution">
    <text evidence="1">The sequence shown here is derived from an EMBL/GenBank/DDBJ whole genome shotgun (WGS) entry which is preliminary data.</text>
</comment>
<sequence>MTVTDSLRQVVVSELSKQRAIIHIDLEQLRLGISDDVPLAVQQWHGIIAVNYAARAYGVSRSDSAKEARLKCPDIRLVHVAAFTGGSGAPTYHANPQQSTHKVSLDAYRRASRRIMEVVRRHCPDMRKASVDEAYLDASNVVKDHVLRDYDRGMLQWDAERPNTPVVRWTAKAYEAEAEGKGKGRGPHEGEASLGVQVGEPAEESRGWADLQLRYAAAFALSVRQAVHRDLGFRSSAGIAHTRALAKIGSALHKPSQQTILRHSQVAAFLADFPIVRIPSLGGKLGGLLESAFDARTAGDLLQYSLVQLEAKLGRAQAAHAYALCRGIDDSAVMRGSEGGGEAAAGGEGAQTLTSAKTFLRQPVRLLRDLDRW</sequence>
<keyword evidence="2" id="KW-1185">Reference proteome</keyword>
<keyword evidence="1" id="KW-0548">Nucleotidyltransferase</keyword>
<proteinExistence type="predicted"/>
<accession>A0ACC1I576</accession>
<dbReference type="EMBL" id="JANBPG010001914">
    <property type="protein sequence ID" value="KAJ1887757.1"/>
    <property type="molecule type" value="Genomic_DNA"/>
</dbReference>
<protein>
    <submittedName>
        <fullName evidence="1">N-acetyltransferase eso1</fullName>
        <ecNumber evidence="1">2.7.7.7</ecNumber>
    </submittedName>
</protein>
<dbReference type="Proteomes" id="UP001150581">
    <property type="component" value="Unassembled WGS sequence"/>
</dbReference>
<feature type="non-terminal residue" evidence="1">
    <location>
        <position position="373"/>
    </location>
</feature>
<gene>
    <name evidence="1" type="primary">eso1_2</name>
    <name evidence="1" type="ORF">LPJ66_008946</name>
</gene>
<reference evidence="1" key="1">
    <citation type="submission" date="2022-07" db="EMBL/GenBank/DDBJ databases">
        <title>Phylogenomic reconstructions and comparative analyses of Kickxellomycotina fungi.</title>
        <authorList>
            <person name="Reynolds N.K."/>
            <person name="Stajich J.E."/>
            <person name="Barry K."/>
            <person name="Grigoriev I.V."/>
            <person name="Crous P."/>
            <person name="Smith M.E."/>
        </authorList>
    </citation>
    <scope>NUCLEOTIDE SEQUENCE</scope>
    <source>
        <strain evidence="1">Benny 63K</strain>
    </source>
</reference>
<name>A0ACC1I576_9FUNG</name>
<dbReference type="EC" id="2.7.7.7" evidence="1"/>